<sequence>MMNKPVLPLAKLALIGLLALAAQACKPANDSQTTALVSETKQKSKPNIVLVITDDQGYGDVGVYQNPLLQTPQMDLLHAQSVRLTNFHVSPTCSPTRAALFSGQNSLKAGIWHTVMARSILDAKHYTLAEALRDNGYKTGLFGKWHLGDNYPNRPEDQGFDEVLMHGGGGVGQTPDYWGNTQFGDTYLRNGKPEKFSEYATKVWFDEGIKFIKENKQQPFFAYISTNAPHSPFRAPQAYVEPYLKEGLSENGARYFGMIAYVDEQIGRLRAEIRDAGIEDNTIFIFATDNGSTMSDSRLFGKANMPTYRQRLKDDPNWQSWNYNAGMRGYKTSMYEGGHRVPFFISYPNGNLGQPRDIDSLTAHFDLYPTLLEFAGIDVDKIKQKQELDGVSLKGLIEGQQDNIADRTIMVTNQRVDQPNIDRPMVLMTQRWRYITNAKGSARNPKLKEQLFEIANDPHQDHDVSDEYPEVVADFRQQLKQVWLDNSTRFGTRQLIVVGSDDENPARLNGMDWIEAPNTFDVPVYPGFKPLHHEIQKNAWLNKESQFKPLPWSLMAEQTAQYQISGYLWDKPAGKPVERKYVFVEIDGKVYQNIVHNNANGGELTLPLKQGPFKMKVWFADDEQGVENRLAAIYVYVKRL</sequence>
<dbReference type="EMBL" id="CP136600">
    <property type="protein sequence ID" value="WOH38142.1"/>
    <property type="molecule type" value="Genomic_DNA"/>
</dbReference>
<dbReference type="PANTHER" id="PTHR42693:SF53">
    <property type="entry name" value="ENDO-4-O-SULFATASE"/>
    <property type="match status" value="1"/>
</dbReference>
<evidence type="ECO:0000256" key="3">
    <source>
        <dbReference type="SAM" id="SignalP"/>
    </source>
</evidence>
<organism evidence="5 6">
    <name type="scientific">Thalassotalea fonticola</name>
    <dbReference type="NCBI Taxonomy" id="3065649"/>
    <lineage>
        <taxon>Bacteria</taxon>
        <taxon>Pseudomonadati</taxon>
        <taxon>Pseudomonadota</taxon>
        <taxon>Gammaproteobacteria</taxon>
        <taxon>Alteromonadales</taxon>
        <taxon>Colwelliaceae</taxon>
        <taxon>Thalassotalea</taxon>
    </lineage>
</organism>
<proteinExistence type="inferred from homology"/>
<protein>
    <submittedName>
        <fullName evidence="5">Arylsulfatase</fullName>
    </submittedName>
</protein>
<reference evidence="5 6" key="1">
    <citation type="submission" date="2023-09" db="EMBL/GenBank/DDBJ databases">
        <authorList>
            <person name="Qi X."/>
        </authorList>
    </citation>
    <scope>NUCLEOTIDE SEQUENCE [LARGE SCALE GENOMIC DNA]</scope>
    <source>
        <strain evidence="5 6">S1-1</strain>
    </source>
</reference>
<evidence type="ECO:0000313" key="6">
    <source>
        <dbReference type="Proteomes" id="UP001301442"/>
    </source>
</evidence>
<name>A0ABZ0GQC1_9GAMM</name>
<feature type="domain" description="Sulfatase N-terminal" evidence="4">
    <location>
        <begin position="46"/>
        <end position="377"/>
    </location>
</feature>
<dbReference type="InterPro" id="IPR000917">
    <property type="entry name" value="Sulfatase_N"/>
</dbReference>
<keyword evidence="6" id="KW-1185">Reference proteome</keyword>
<dbReference type="PANTHER" id="PTHR42693">
    <property type="entry name" value="ARYLSULFATASE FAMILY MEMBER"/>
    <property type="match status" value="1"/>
</dbReference>
<keyword evidence="2" id="KW-0378">Hydrolase</keyword>
<comment type="similarity">
    <text evidence="1">Belongs to the sulfatase family.</text>
</comment>
<evidence type="ECO:0000313" key="5">
    <source>
        <dbReference type="EMBL" id="WOH38142.1"/>
    </source>
</evidence>
<evidence type="ECO:0000259" key="4">
    <source>
        <dbReference type="Pfam" id="PF00884"/>
    </source>
</evidence>
<dbReference type="CDD" id="cd16146">
    <property type="entry name" value="ARS_like"/>
    <property type="match status" value="1"/>
</dbReference>
<dbReference type="InterPro" id="IPR050738">
    <property type="entry name" value="Sulfatase"/>
</dbReference>
<dbReference type="Proteomes" id="UP001301442">
    <property type="component" value="Chromosome"/>
</dbReference>
<dbReference type="InterPro" id="IPR017850">
    <property type="entry name" value="Alkaline_phosphatase_core_sf"/>
</dbReference>
<evidence type="ECO:0000256" key="2">
    <source>
        <dbReference type="ARBA" id="ARBA00022801"/>
    </source>
</evidence>
<evidence type="ECO:0000256" key="1">
    <source>
        <dbReference type="ARBA" id="ARBA00008779"/>
    </source>
</evidence>
<dbReference type="Pfam" id="PF00884">
    <property type="entry name" value="Sulfatase"/>
    <property type="match status" value="1"/>
</dbReference>
<gene>
    <name evidence="5" type="ORF">RI844_02595</name>
</gene>
<dbReference type="SUPFAM" id="SSF53649">
    <property type="entry name" value="Alkaline phosphatase-like"/>
    <property type="match status" value="1"/>
</dbReference>
<dbReference type="RefSeq" id="WP_348396915.1">
    <property type="nucleotide sequence ID" value="NZ_CP136600.1"/>
</dbReference>
<feature type="chain" id="PRO_5045191059" evidence="3">
    <location>
        <begin position="25"/>
        <end position="640"/>
    </location>
</feature>
<dbReference type="Gene3D" id="3.40.720.10">
    <property type="entry name" value="Alkaline Phosphatase, subunit A"/>
    <property type="match status" value="1"/>
</dbReference>
<accession>A0ABZ0GQC1</accession>
<keyword evidence="3" id="KW-0732">Signal</keyword>
<feature type="signal peptide" evidence="3">
    <location>
        <begin position="1"/>
        <end position="24"/>
    </location>
</feature>